<sequence>MKLSAALFASCYAVLTPYFQEFGTAPGDGTKCFLECQRKLFDHYIRCSLEWGYGTDDFWRCYDGAETEFERCFAEDCPQDACDKLCIPPWKEGYYTCDELYNSGALDTIGYVICINKISADMINCVETCFCDQYEANGTCTCYPINPPFGLESFSPRWSACIAPDQ</sequence>
<dbReference type="EMBL" id="OU015567">
    <property type="protein sequence ID" value="CAG5109816.1"/>
    <property type="molecule type" value="Genomic_DNA"/>
</dbReference>
<organism evidence="1 2">
    <name type="scientific">Oikopleura dioica</name>
    <name type="common">Tunicate</name>
    <dbReference type="NCBI Taxonomy" id="34765"/>
    <lineage>
        <taxon>Eukaryota</taxon>
        <taxon>Metazoa</taxon>
        <taxon>Chordata</taxon>
        <taxon>Tunicata</taxon>
        <taxon>Appendicularia</taxon>
        <taxon>Copelata</taxon>
        <taxon>Oikopleuridae</taxon>
        <taxon>Oikopleura</taxon>
    </lineage>
</organism>
<gene>
    <name evidence="1" type="ORF">OKIOD_LOCUS13065</name>
</gene>
<evidence type="ECO:0000313" key="1">
    <source>
        <dbReference type="EMBL" id="CAG5109816.1"/>
    </source>
</evidence>
<name>A0ABN7T0R9_OIKDI</name>
<keyword evidence="2" id="KW-1185">Reference proteome</keyword>
<reference evidence="1 2" key="1">
    <citation type="submission" date="2021-04" db="EMBL/GenBank/DDBJ databases">
        <authorList>
            <person name="Bliznina A."/>
        </authorList>
    </citation>
    <scope>NUCLEOTIDE SEQUENCE [LARGE SCALE GENOMIC DNA]</scope>
</reference>
<proteinExistence type="predicted"/>
<protein>
    <submittedName>
        <fullName evidence="1">Oidioi.mRNA.OKI2018_I69.chr2.g4300.t1.cds</fullName>
    </submittedName>
</protein>
<evidence type="ECO:0000313" key="2">
    <source>
        <dbReference type="Proteomes" id="UP001158576"/>
    </source>
</evidence>
<dbReference type="Proteomes" id="UP001158576">
    <property type="component" value="Chromosome 2"/>
</dbReference>
<accession>A0ABN7T0R9</accession>